<accession>B4S8N1</accession>
<dbReference type="CDD" id="cd07822">
    <property type="entry name" value="SRPBCC_4"/>
    <property type="match status" value="1"/>
</dbReference>
<gene>
    <name evidence="1" type="ordered locus">Paes_1397</name>
</gene>
<dbReference type="InterPro" id="IPR019587">
    <property type="entry name" value="Polyketide_cyclase/dehydratase"/>
</dbReference>
<proteinExistence type="predicted"/>
<dbReference type="Gene3D" id="3.30.530.20">
    <property type="match status" value="1"/>
</dbReference>
<dbReference type="eggNOG" id="COG3832">
    <property type="taxonomic scope" value="Bacteria"/>
</dbReference>
<name>B4S8N1_PROA2</name>
<dbReference type="InterPro" id="IPR023393">
    <property type="entry name" value="START-like_dom_sf"/>
</dbReference>
<sequence length="147" mass="16949">MEEIRTEMIIPARQETVWKVLTNFPLYREWNPVIPEVSGDLGVGRTLEIQIRFPLLPPVRIETHVMMVKPGESFCWKGHMFSGRFVEGFHFFELQSKGPDRTLFVNREVFSGILSGPALVPLARMLQDGYERMNLGLRNYIESGVSH</sequence>
<dbReference type="SUPFAM" id="SSF55961">
    <property type="entry name" value="Bet v1-like"/>
    <property type="match status" value="1"/>
</dbReference>
<reference evidence="1" key="1">
    <citation type="submission" date="2008-06" db="EMBL/GenBank/DDBJ databases">
        <title>Complete sequence of chromosome of Prosthecochloris aestuarii DSM 271.</title>
        <authorList>
            <consortium name="US DOE Joint Genome Institute"/>
            <person name="Lucas S."/>
            <person name="Copeland A."/>
            <person name="Lapidus A."/>
            <person name="Glavina del Rio T."/>
            <person name="Dalin E."/>
            <person name="Tice H."/>
            <person name="Bruce D."/>
            <person name="Goodwin L."/>
            <person name="Pitluck S."/>
            <person name="Schmutz J."/>
            <person name="Larimer F."/>
            <person name="Land M."/>
            <person name="Hauser L."/>
            <person name="Kyrpides N."/>
            <person name="Anderson I."/>
            <person name="Liu Z."/>
            <person name="Li T."/>
            <person name="Zhao F."/>
            <person name="Overmann J."/>
            <person name="Bryant D.A."/>
            <person name="Richardson P."/>
        </authorList>
    </citation>
    <scope>NUCLEOTIDE SEQUENCE [LARGE SCALE GENOMIC DNA]</scope>
    <source>
        <strain evidence="1">DSM 271</strain>
    </source>
</reference>
<dbReference type="Pfam" id="PF10604">
    <property type="entry name" value="Polyketide_cyc2"/>
    <property type="match status" value="1"/>
</dbReference>
<keyword evidence="2" id="KW-1185">Reference proteome</keyword>
<dbReference type="Proteomes" id="UP000002725">
    <property type="component" value="Chromosome"/>
</dbReference>
<dbReference type="KEGG" id="paa:Paes_1397"/>
<dbReference type="AlphaFoldDB" id="B4S8N1"/>
<dbReference type="RefSeq" id="WP_012505952.1">
    <property type="nucleotide sequence ID" value="NC_011059.1"/>
</dbReference>
<evidence type="ECO:0000313" key="1">
    <source>
        <dbReference type="EMBL" id="ACF46418.1"/>
    </source>
</evidence>
<dbReference type="EMBL" id="CP001108">
    <property type="protein sequence ID" value="ACF46418.1"/>
    <property type="molecule type" value="Genomic_DNA"/>
</dbReference>
<evidence type="ECO:0008006" key="3">
    <source>
        <dbReference type="Google" id="ProtNLM"/>
    </source>
</evidence>
<protein>
    <recommendedName>
        <fullName evidence="3">Activator of Hsp90 ATPase 1 family protein</fullName>
    </recommendedName>
</protein>
<organism evidence="1 2">
    <name type="scientific">Prosthecochloris aestuarii (strain DSM 271 / SK 413)</name>
    <dbReference type="NCBI Taxonomy" id="290512"/>
    <lineage>
        <taxon>Bacteria</taxon>
        <taxon>Pseudomonadati</taxon>
        <taxon>Chlorobiota</taxon>
        <taxon>Chlorobiia</taxon>
        <taxon>Chlorobiales</taxon>
        <taxon>Chlorobiaceae</taxon>
        <taxon>Prosthecochloris</taxon>
    </lineage>
</organism>
<evidence type="ECO:0000313" key="2">
    <source>
        <dbReference type="Proteomes" id="UP000002725"/>
    </source>
</evidence>
<dbReference type="PANTHER" id="PTHR36166">
    <property type="entry name" value="CHROMOSOME 9, WHOLE GENOME SHOTGUN SEQUENCE"/>
    <property type="match status" value="1"/>
</dbReference>
<dbReference type="PANTHER" id="PTHR36166:SF1">
    <property type="entry name" value="SRPBCC DOMAIN-CONTAINING PROTEIN"/>
    <property type="match status" value="1"/>
</dbReference>
<dbReference type="HOGENOM" id="CLU_069867_4_0_10"/>
<dbReference type="STRING" id="290512.Paes_1397"/>